<proteinExistence type="predicted"/>
<protein>
    <submittedName>
        <fullName evidence="1">Uncharacterized protein</fullName>
    </submittedName>
</protein>
<name>A0AAE7VII7_9CAUD</name>
<sequence length="50" mass="5867">MLSLYLCATLGHFSLRSRLVLRHVLSTRFTQTFSRYTLLHYQSWHGIALA</sequence>
<organism evidence="1 2">
    <name type="scientific">Carnobacterium phage cd2</name>
    <dbReference type="NCBI Taxonomy" id="2849244"/>
    <lineage>
        <taxon>Viruses</taxon>
        <taxon>Duplodnaviria</taxon>
        <taxon>Heunggongvirae</taxon>
        <taxon>Uroviricota</taxon>
        <taxon>Caudoviricetes</taxon>
        <taxon>Carnodivirus</taxon>
        <taxon>Carnodivirus cd2-like</taxon>
    </lineage>
</organism>
<dbReference type="EMBL" id="MZ398135">
    <property type="protein sequence ID" value="QXP45134.1"/>
    <property type="molecule type" value="Genomic_DNA"/>
</dbReference>
<keyword evidence="2" id="KW-1185">Reference proteome</keyword>
<evidence type="ECO:0000313" key="1">
    <source>
        <dbReference type="EMBL" id="QXP45134.1"/>
    </source>
</evidence>
<accession>A0AAE7VII7</accession>
<reference evidence="1 2" key="1">
    <citation type="journal article" date="2021" name="Microbiol. Resour. Announc.">
        <title>Genome Sequences of Bacteriophages cd2, cd3, and cd4, which Specifically Target Carnobacterium divergens.</title>
        <authorList>
            <person name="Zhang P."/>
            <person name="Britton A.P."/>
            <person name="Visser K.A."/>
            <person name="Welke C.A."/>
            <person name="Wassink H."/>
            <person name="Prins E."/>
            <person name="Yang X."/>
            <person name="Martin-Visscher L.A."/>
        </authorList>
    </citation>
    <scope>NUCLEOTIDE SEQUENCE [LARGE SCALE GENOMIC DNA]</scope>
    <source>
        <strain evidence="2">cd2</strain>
    </source>
</reference>
<gene>
    <name evidence="1" type="ORF">cd2_008</name>
</gene>
<evidence type="ECO:0000313" key="2">
    <source>
        <dbReference type="Proteomes" id="UP000827445"/>
    </source>
</evidence>
<dbReference type="Proteomes" id="UP000827445">
    <property type="component" value="Segment"/>
</dbReference>